<evidence type="ECO:0000313" key="3">
    <source>
        <dbReference type="Proteomes" id="UP001529510"/>
    </source>
</evidence>
<dbReference type="InterPro" id="IPR000668">
    <property type="entry name" value="Peptidase_C1A_C"/>
</dbReference>
<gene>
    <name evidence="2" type="ORF">M9458_054075</name>
</gene>
<feature type="non-terminal residue" evidence="2">
    <location>
        <position position="57"/>
    </location>
</feature>
<reference evidence="2 3" key="1">
    <citation type="submission" date="2024-05" db="EMBL/GenBank/DDBJ databases">
        <title>Genome sequencing and assembly of Indian major carp, Cirrhinus mrigala (Hamilton, 1822).</title>
        <authorList>
            <person name="Mohindra V."/>
            <person name="Chowdhury L.M."/>
            <person name="Lal K."/>
            <person name="Jena J.K."/>
        </authorList>
    </citation>
    <scope>NUCLEOTIDE SEQUENCE [LARGE SCALE GENOMIC DNA]</scope>
    <source>
        <strain evidence="2">CM1030</strain>
        <tissue evidence="2">Blood</tissue>
    </source>
</reference>
<sequence>QGQCRYNPSNTQRAANCTKYYSVSQGDEEALKQAVANNGPISVAIDATRPQFILYHS</sequence>
<proteinExistence type="predicted"/>
<accession>A0ABD0MKE0</accession>
<feature type="non-terminal residue" evidence="2">
    <location>
        <position position="1"/>
    </location>
</feature>
<dbReference type="AlphaFoldDB" id="A0ABD0MKE0"/>
<keyword evidence="3" id="KW-1185">Reference proteome</keyword>
<evidence type="ECO:0000313" key="2">
    <source>
        <dbReference type="EMBL" id="KAL0150614.1"/>
    </source>
</evidence>
<dbReference type="SUPFAM" id="SSF54001">
    <property type="entry name" value="Cysteine proteinases"/>
    <property type="match status" value="1"/>
</dbReference>
<dbReference type="Gene3D" id="3.90.70.10">
    <property type="entry name" value="Cysteine proteinases"/>
    <property type="match status" value="1"/>
</dbReference>
<dbReference type="Pfam" id="PF00112">
    <property type="entry name" value="Peptidase_C1"/>
    <property type="match status" value="1"/>
</dbReference>
<evidence type="ECO:0000259" key="1">
    <source>
        <dbReference type="Pfam" id="PF00112"/>
    </source>
</evidence>
<feature type="domain" description="Peptidase C1A papain C-terminal" evidence="1">
    <location>
        <begin position="2"/>
        <end position="57"/>
    </location>
</feature>
<name>A0ABD0MKE0_CIRMR</name>
<comment type="caution">
    <text evidence="2">The sequence shown here is derived from an EMBL/GenBank/DDBJ whole genome shotgun (WGS) entry which is preliminary data.</text>
</comment>
<dbReference type="Proteomes" id="UP001529510">
    <property type="component" value="Unassembled WGS sequence"/>
</dbReference>
<organism evidence="2 3">
    <name type="scientific">Cirrhinus mrigala</name>
    <name type="common">Mrigala</name>
    <dbReference type="NCBI Taxonomy" id="683832"/>
    <lineage>
        <taxon>Eukaryota</taxon>
        <taxon>Metazoa</taxon>
        <taxon>Chordata</taxon>
        <taxon>Craniata</taxon>
        <taxon>Vertebrata</taxon>
        <taxon>Euteleostomi</taxon>
        <taxon>Actinopterygii</taxon>
        <taxon>Neopterygii</taxon>
        <taxon>Teleostei</taxon>
        <taxon>Ostariophysi</taxon>
        <taxon>Cypriniformes</taxon>
        <taxon>Cyprinidae</taxon>
        <taxon>Labeoninae</taxon>
        <taxon>Labeonini</taxon>
        <taxon>Cirrhinus</taxon>
    </lineage>
</organism>
<dbReference type="EMBL" id="JAMKFB020000287">
    <property type="protein sequence ID" value="KAL0150614.1"/>
    <property type="molecule type" value="Genomic_DNA"/>
</dbReference>
<protein>
    <recommendedName>
        <fullName evidence="1">Peptidase C1A papain C-terminal domain-containing protein</fullName>
    </recommendedName>
</protein>
<dbReference type="InterPro" id="IPR038765">
    <property type="entry name" value="Papain-like_cys_pep_sf"/>
</dbReference>